<dbReference type="GO" id="GO:0051301">
    <property type="term" value="P:cell division"/>
    <property type="evidence" value="ECO:0007669"/>
    <property type="project" value="UniProtKB-KW"/>
</dbReference>
<evidence type="ECO:0000313" key="8">
    <source>
        <dbReference type="Proteomes" id="UP000233727"/>
    </source>
</evidence>
<name>A0A2N3QM52_9BIFI</name>
<keyword evidence="4" id="KW-0133">Cell shape</keyword>
<dbReference type="GO" id="GO:0008360">
    <property type="term" value="P:regulation of cell shape"/>
    <property type="evidence" value="ECO:0007669"/>
    <property type="project" value="UniProtKB-KW"/>
</dbReference>
<dbReference type="Pfam" id="PF02875">
    <property type="entry name" value="Mur_ligase_C"/>
    <property type="match status" value="1"/>
</dbReference>
<comment type="similarity">
    <text evidence="1">Belongs to the MurCDEF family. MurE subfamily.</text>
</comment>
<dbReference type="GO" id="GO:0071555">
    <property type="term" value="P:cell wall organization"/>
    <property type="evidence" value="ECO:0007669"/>
    <property type="project" value="UniProtKB-KW"/>
</dbReference>
<comment type="caution">
    <text evidence="7">The sequence shown here is derived from an EMBL/GenBank/DDBJ whole genome shotgun (WGS) entry which is preliminary data.</text>
</comment>
<organism evidence="7 8">
    <name type="scientific">Bifidobacterium thermophilum</name>
    <dbReference type="NCBI Taxonomy" id="33905"/>
    <lineage>
        <taxon>Bacteria</taxon>
        <taxon>Bacillati</taxon>
        <taxon>Actinomycetota</taxon>
        <taxon>Actinomycetes</taxon>
        <taxon>Bifidobacteriales</taxon>
        <taxon>Bifidobacteriaceae</taxon>
        <taxon>Bifidobacterium</taxon>
    </lineage>
</organism>
<accession>A0A2N3QM52</accession>
<evidence type="ECO:0000256" key="2">
    <source>
        <dbReference type="ARBA" id="ARBA00022618"/>
    </source>
</evidence>
<reference evidence="7 8" key="1">
    <citation type="submission" date="2017-10" db="EMBL/GenBank/DDBJ databases">
        <title>Bifidobacterium genomics.</title>
        <authorList>
            <person name="Lugli G.A."/>
            <person name="Milani C."/>
            <person name="Mancabelli L."/>
        </authorList>
    </citation>
    <scope>NUCLEOTIDE SEQUENCE [LARGE SCALE GENOMIC DNA]</scope>
    <source>
        <strain evidence="7 8">1542B</strain>
    </source>
</reference>
<dbReference type="InterPro" id="IPR036615">
    <property type="entry name" value="Mur_ligase_C_dom_sf"/>
</dbReference>
<dbReference type="InterPro" id="IPR036565">
    <property type="entry name" value="Mur-like_cat_sf"/>
</dbReference>
<dbReference type="InterPro" id="IPR035911">
    <property type="entry name" value="MurE/MurF_N"/>
</dbReference>
<keyword evidence="2 4" id="KW-0132">Cell division</keyword>
<dbReference type="InterPro" id="IPR005761">
    <property type="entry name" value="UDP-N-AcMur-Glu-dNH2Pim_ligase"/>
</dbReference>
<proteinExistence type="inferred from homology"/>
<dbReference type="PANTHER" id="PTHR23135:SF4">
    <property type="entry name" value="UDP-N-ACETYLMURAMOYL-L-ALANYL-D-GLUTAMATE--2,6-DIAMINOPIMELATE LIGASE MURE HOMOLOG, CHLOROPLASTIC"/>
    <property type="match status" value="1"/>
</dbReference>
<keyword evidence="4" id="KW-0573">Peptidoglycan synthesis</keyword>
<evidence type="ECO:0000259" key="6">
    <source>
        <dbReference type="Pfam" id="PF08245"/>
    </source>
</evidence>
<dbReference type="Gene3D" id="3.40.1190.10">
    <property type="entry name" value="Mur-like, catalytic domain"/>
    <property type="match status" value="1"/>
</dbReference>
<evidence type="ECO:0000256" key="3">
    <source>
        <dbReference type="ARBA" id="ARBA00023306"/>
    </source>
</evidence>
<keyword evidence="3 4" id="KW-0131">Cell cycle</keyword>
<dbReference type="STRING" id="33905.BTHE_0695"/>
<evidence type="ECO:0000259" key="5">
    <source>
        <dbReference type="Pfam" id="PF02875"/>
    </source>
</evidence>
<evidence type="ECO:0000256" key="4">
    <source>
        <dbReference type="RuleBase" id="RU004135"/>
    </source>
</evidence>
<dbReference type="SUPFAM" id="SSF53244">
    <property type="entry name" value="MurD-like peptide ligases, peptide-binding domain"/>
    <property type="match status" value="1"/>
</dbReference>
<keyword evidence="7" id="KW-0436">Ligase</keyword>
<sequence length="560" mass="61456">MTASADIRRKSDGTAGLSACACTEPTQRTVYNEGEQTGNDKKGSIMALTLASAAQLLQQHHLLHEIVRADRWTLDAGEFEGSDTPFSSVTYDTRKVEAGTLLFCKGAFRPEYLDGIDVRGLAAYVSETEFHERTTAPGLIVSDVRKAMSLLSAEFYGRPQEKLTVVGITGTKGKTTTAYFTHAVLSALSGGKAALFSSVDNCVDGHTYVESDLTTPESLDAFRMMGEAVSHGMRYLVMEVSSQAYKVNRVYGLTFDVGVFLNISPDHISPIEHPTFEDYLWCKRQIVDNCRTLVLGADADHADLIRQQAQRDRRSIVTFALHDEAKPTTPADVVASPADPAHTQYRIEADGVDFGLFSLAIDGDFNYANAAAALAIVHALGLDASPEALHAMEHVKIAGRMERFEDPSTNTVAIVDYAHNGISMTALLDYVNERFGTRHPNITVITGSAGNKAYDRRKEIVEAAQHRIGRFIFTEDDTNTEPTEDICKQMAGYVTDPQVEYDIILDRAQAVENAVTAAKSHPERLDVILAIGKGNERWIKRLNRHTPYEGDDAIFARLLG</sequence>
<dbReference type="InterPro" id="IPR013221">
    <property type="entry name" value="Mur_ligase_cen"/>
</dbReference>
<dbReference type="GO" id="GO:0016881">
    <property type="term" value="F:acid-amino acid ligase activity"/>
    <property type="evidence" value="ECO:0007669"/>
    <property type="project" value="InterPro"/>
</dbReference>
<dbReference type="NCBIfam" id="NF001129">
    <property type="entry name" value="PRK00139.2-3"/>
    <property type="match status" value="1"/>
</dbReference>
<comment type="pathway">
    <text evidence="4">Cell wall biogenesis; peptidoglycan biosynthesis.</text>
</comment>
<dbReference type="GO" id="GO:0009252">
    <property type="term" value="P:peptidoglycan biosynthetic process"/>
    <property type="evidence" value="ECO:0007669"/>
    <property type="project" value="UniProtKB-UniPathway"/>
</dbReference>
<comment type="subcellular location">
    <subcellularLocation>
        <location evidence="4">Cytoplasm</location>
    </subcellularLocation>
</comment>
<dbReference type="Proteomes" id="UP000233727">
    <property type="component" value="Unassembled WGS sequence"/>
</dbReference>
<dbReference type="GO" id="GO:0005524">
    <property type="term" value="F:ATP binding"/>
    <property type="evidence" value="ECO:0007669"/>
    <property type="project" value="InterPro"/>
</dbReference>
<dbReference type="Pfam" id="PF08245">
    <property type="entry name" value="Mur_ligase_M"/>
    <property type="match status" value="1"/>
</dbReference>
<dbReference type="NCBIfam" id="TIGR01085">
    <property type="entry name" value="murE"/>
    <property type="match status" value="1"/>
</dbReference>
<dbReference type="SUPFAM" id="SSF63418">
    <property type="entry name" value="MurE/MurF N-terminal domain"/>
    <property type="match status" value="1"/>
</dbReference>
<dbReference type="InterPro" id="IPR004101">
    <property type="entry name" value="Mur_ligase_C"/>
</dbReference>
<dbReference type="Gene3D" id="3.90.190.20">
    <property type="entry name" value="Mur ligase, C-terminal domain"/>
    <property type="match status" value="1"/>
</dbReference>
<dbReference type="GO" id="GO:0005737">
    <property type="term" value="C:cytoplasm"/>
    <property type="evidence" value="ECO:0007669"/>
    <property type="project" value="UniProtKB-SubCell"/>
</dbReference>
<dbReference type="UniPathway" id="UPA00219"/>
<evidence type="ECO:0000256" key="1">
    <source>
        <dbReference type="ARBA" id="ARBA00005898"/>
    </source>
</evidence>
<dbReference type="EMBL" id="PCGY01000011">
    <property type="protein sequence ID" value="PKU92749.1"/>
    <property type="molecule type" value="Genomic_DNA"/>
</dbReference>
<dbReference type="AlphaFoldDB" id="A0A2N3QM52"/>
<dbReference type="Gene3D" id="3.40.1390.10">
    <property type="entry name" value="MurE/MurF, N-terminal domain"/>
    <property type="match status" value="1"/>
</dbReference>
<keyword evidence="4" id="KW-0961">Cell wall biogenesis/degradation</keyword>
<dbReference type="PANTHER" id="PTHR23135">
    <property type="entry name" value="MUR LIGASE FAMILY MEMBER"/>
    <property type="match status" value="1"/>
</dbReference>
<protein>
    <submittedName>
        <fullName evidence="7">UDP-N-acetylmuramoylalanyl-D-glutamate--2,6-diam inopimelate ligase</fullName>
    </submittedName>
</protein>
<evidence type="ECO:0000313" key="7">
    <source>
        <dbReference type="EMBL" id="PKU92749.1"/>
    </source>
</evidence>
<feature type="domain" description="Mur ligase C-terminal" evidence="5">
    <location>
        <begin position="399"/>
        <end position="534"/>
    </location>
</feature>
<feature type="domain" description="Mur ligase central" evidence="6">
    <location>
        <begin position="168"/>
        <end position="376"/>
    </location>
</feature>
<dbReference type="SUPFAM" id="SSF53623">
    <property type="entry name" value="MurD-like peptide ligases, catalytic domain"/>
    <property type="match status" value="1"/>
</dbReference>
<gene>
    <name evidence="7" type="ORF">CQR47_0598</name>
</gene>